<protein>
    <submittedName>
        <fullName evidence="5">TetR/AcrR family transcriptional regulator</fullName>
    </submittedName>
</protein>
<sequence length="282" mass="33068">MSKKQLIMDKALELFAEQGFEATSVQQITDYCGISKGAFYLAFKSKDELIIALIDHFMEAITSDIDHVVKTKNNEELLFSFYYTIFNSFQQHSDFGKVLMKEQAHTFNEDFIIKIRYYNTLIEQMILSMLERLYGKEIEQTKYDLMYCVKSFMSTYSELFLFNGDPLEIKLDLLSQSLVEKTDILAKHAKNSFITSELLHDIRQPLNEEITQDQIIELLKQKIDEMDECIEKDSLILLKQHLMNPTFSPAIVKGLLENIRQHSHCKRISYLLRNYLKLKIRG</sequence>
<evidence type="ECO:0000256" key="1">
    <source>
        <dbReference type="ARBA" id="ARBA00022491"/>
    </source>
</evidence>
<comment type="caution">
    <text evidence="5">The sequence shown here is derived from an EMBL/GenBank/DDBJ whole genome shotgun (WGS) entry which is preliminary data.</text>
</comment>
<evidence type="ECO:0000313" key="6">
    <source>
        <dbReference type="Proteomes" id="UP001597383"/>
    </source>
</evidence>
<evidence type="ECO:0000256" key="3">
    <source>
        <dbReference type="PROSITE-ProRule" id="PRU00335"/>
    </source>
</evidence>
<proteinExistence type="predicted"/>
<dbReference type="Gene3D" id="1.10.10.60">
    <property type="entry name" value="Homeodomain-like"/>
    <property type="match status" value="1"/>
</dbReference>
<feature type="DNA-binding region" description="H-T-H motif" evidence="3">
    <location>
        <begin position="24"/>
        <end position="43"/>
    </location>
</feature>
<evidence type="ECO:0000256" key="2">
    <source>
        <dbReference type="ARBA" id="ARBA00023125"/>
    </source>
</evidence>
<name>A0ABW4W1V9_9BACI</name>
<dbReference type="InterPro" id="IPR001647">
    <property type="entry name" value="HTH_TetR"/>
</dbReference>
<dbReference type="InterPro" id="IPR023772">
    <property type="entry name" value="DNA-bd_HTH_TetR-type_CS"/>
</dbReference>
<keyword evidence="2 3" id="KW-0238">DNA-binding</keyword>
<dbReference type="PROSITE" id="PS50977">
    <property type="entry name" value="HTH_TETR_2"/>
    <property type="match status" value="1"/>
</dbReference>
<keyword evidence="6" id="KW-1185">Reference proteome</keyword>
<dbReference type="SUPFAM" id="SSF46689">
    <property type="entry name" value="Homeodomain-like"/>
    <property type="match status" value="1"/>
</dbReference>
<dbReference type="InterPro" id="IPR009057">
    <property type="entry name" value="Homeodomain-like_sf"/>
</dbReference>
<dbReference type="Proteomes" id="UP001597383">
    <property type="component" value="Unassembled WGS sequence"/>
</dbReference>
<dbReference type="PRINTS" id="PR00455">
    <property type="entry name" value="HTHTETR"/>
</dbReference>
<accession>A0ABW4W1V9</accession>
<dbReference type="PANTHER" id="PTHR43479">
    <property type="entry name" value="ACREF/ENVCD OPERON REPRESSOR-RELATED"/>
    <property type="match status" value="1"/>
</dbReference>
<dbReference type="RefSeq" id="WP_377558155.1">
    <property type="nucleotide sequence ID" value="NZ_JBHUHQ010000019.1"/>
</dbReference>
<dbReference type="Gene3D" id="1.10.357.10">
    <property type="entry name" value="Tetracycline Repressor, domain 2"/>
    <property type="match status" value="1"/>
</dbReference>
<dbReference type="InterPro" id="IPR050624">
    <property type="entry name" value="HTH-type_Tx_Regulator"/>
</dbReference>
<dbReference type="PROSITE" id="PS01081">
    <property type="entry name" value="HTH_TETR_1"/>
    <property type="match status" value="1"/>
</dbReference>
<dbReference type="EMBL" id="JBHUHQ010000019">
    <property type="protein sequence ID" value="MFD2045517.1"/>
    <property type="molecule type" value="Genomic_DNA"/>
</dbReference>
<evidence type="ECO:0000313" key="5">
    <source>
        <dbReference type="EMBL" id="MFD2045517.1"/>
    </source>
</evidence>
<evidence type="ECO:0000259" key="4">
    <source>
        <dbReference type="PROSITE" id="PS50977"/>
    </source>
</evidence>
<feature type="domain" description="HTH tetR-type" evidence="4">
    <location>
        <begin position="1"/>
        <end position="61"/>
    </location>
</feature>
<dbReference type="PANTHER" id="PTHR43479:SF11">
    <property type="entry name" value="ACREF_ENVCD OPERON REPRESSOR-RELATED"/>
    <property type="match status" value="1"/>
</dbReference>
<dbReference type="Pfam" id="PF00440">
    <property type="entry name" value="TetR_N"/>
    <property type="match status" value="1"/>
</dbReference>
<keyword evidence="1" id="KW-0678">Repressor</keyword>
<reference evidence="6" key="1">
    <citation type="journal article" date="2019" name="Int. J. Syst. Evol. Microbiol.">
        <title>The Global Catalogue of Microorganisms (GCM) 10K type strain sequencing project: providing services to taxonomists for standard genome sequencing and annotation.</title>
        <authorList>
            <consortium name="The Broad Institute Genomics Platform"/>
            <consortium name="The Broad Institute Genome Sequencing Center for Infectious Disease"/>
            <person name="Wu L."/>
            <person name="Ma J."/>
        </authorList>
    </citation>
    <scope>NUCLEOTIDE SEQUENCE [LARGE SCALE GENOMIC DNA]</scope>
    <source>
        <strain evidence="6">R28</strain>
    </source>
</reference>
<organism evidence="5 6">
    <name type="scientific">Ornithinibacillus salinisoli</name>
    <dbReference type="NCBI Taxonomy" id="1848459"/>
    <lineage>
        <taxon>Bacteria</taxon>
        <taxon>Bacillati</taxon>
        <taxon>Bacillota</taxon>
        <taxon>Bacilli</taxon>
        <taxon>Bacillales</taxon>
        <taxon>Bacillaceae</taxon>
        <taxon>Ornithinibacillus</taxon>
    </lineage>
</organism>
<gene>
    <name evidence="5" type="ORF">ACFSJF_14655</name>
</gene>